<sequence length="273" mass="28438">MTASTASAHDTSHKRLEGKVALVTGGGTGIGRAAVLAYAREGATVVLAGRRAAEIEATAREVAAAGGEALAVAADVSREEQVRRLIATVQDRYGRLDIAFNNAGVLGNFAPITEQTSADFDAVIATNLKGVWLSIKYEIEAFLAQDFAGVIVNTSSWLASGALPGSSSYSASKGALDALIRAVALEYGGQGVRINNINPGIIETPMAHSSVTDISAFAPFVQHTPVKRLGQPEDVADVAVWLSTDDARFVTGQSLLVDGGYTIAGLRLQEALR</sequence>
<evidence type="ECO:0000256" key="3">
    <source>
        <dbReference type="ARBA" id="ARBA00023027"/>
    </source>
</evidence>
<evidence type="ECO:0000256" key="2">
    <source>
        <dbReference type="ARBA" id="ARBA00023002"/>
    </source>
</evidence>
<feature type="domain" description="Ketoreductase" evidence="4">
    <location>
        <begin position="19"/>
        <end position="204"/>
    </location>
</feature>
<evidence type="ECO:0000313" key="5">
    <source>
        <dbReference type="EMBL" id="OLF53393.1"/>
    </source>
</evidence>
<dbReference type="PRINTS" id="PR00081">
    <property type="entry name" value="GDHRDH"/>
</dbReference>
<evidence type="ECO:0000313" key="6">
    <source>
        <dbReference type="Proteomes" id="UP000185578"/>
    </source>
</evidence>
<dbReference type="OrthoDB" id="7064009at2"/>
<dbReference type="PRINTS" id="PR00080">
    <property type="entry name" value="SDRFAMILY"/>
</dbReference>
<dbReference type="InterPro" id="IPR020904">
    <property type="entry name" value="Sc_DH/Rdtase_CS"/>
</dbReference>
<dbReference type="InterPro" id="IPR002347">
    <property type="entry name" value="SDR_fam"/>
</dbReference>
<dbReference type="NCBIfam" id="NF005559">
    <property type="entry name" value="PRK07231.1"/>
    <property type="match status" value="1"/>
</dbReference>
<dbReference type="PANTHER" id="PTHR24321:SF8">
    <property type="entry name" value="ESTRADIOL 17-BETA-DEHYDROGENASE 8-RELATED"/>
    <property type="match status" value="1"/>
</dbReference>
<comment type="similarity">
    <text evidence="1">Belongs to the short-chain dehydrogenases/reductases (SDR) family.</text>
</comment>
<gene>
    <name evidence="5" type="ORF">BTN82_16645</name>
</gene>
<organism evidence="5 6">
    <name type="scientific">Pseudomonas chlororaphis</name>
    <dbReference type="NCBI Taxonomy" id="587753"/>
    <lineage>
        <taxon>Bacteria</taxon>
        <taxon>Pseudomonadati</taxon>
        <taxon>Pseudomonadota</taxon>
        <taxon>Gammaproteobacteria</taxon>
        <taxon>Pseudomonadales</taxon>
        <taxon>Pseudomonadaceae</taxon>
        <taxon>Pseudomonas</taxon>
    </lineage>
</organism>
<dbReference type="Pfam" id="PF13561">
    <property type="entry name" value="adh_short_C2"/>
    <property type="match status" value="1"/>
</dbReference>
<dbReference type="Proteomes" id="UP000185578">
    <property type="component" value="Unassembled WGS sequence"/>
</dbReference>
<dbReference type="AlphaFoldDB" id="A0A1Q8ENL8"/>
<keyword evidence="2" id="KW-0560">Oxidoreductase</keyword>
<dbReference type="SUPFAM" id="SSF51735">
    <property type="entry name" value="NAD(P)-binding Rossmann-fold domains"/>
    <property type="match status" value="1"/>
</dbReference>
<dbReference type="CDD" id="cd05233">
    <property type="entry name" value="SDR_c"/>
    <property type="match status" value="1"/>
</dbReference>
<dbReference type="InterPro" id="IPR036291">
    <property type="entry name" value="NAD(P)-bd_dom_sf"/>
</dbReference>
<comment type="caution">
    <text evidence="5">The sequence shown here is derived from an EMBL/GenBank/DDBJ whole genome shotgun (WGS) entry which is preliminary data.</text>
</comment>
<protein>
    <submittedName>
        <fullName evidence="5">Oxidoreductase</fullName>
    </submittedName>
</protein>
<dbReference type="PANTHER" id="PTHR24321">
    <property type="entry name" value="DEHYDROGENASES, SHORT CHAIN"/>
    <property type="match status" value="1"/>
</dbReference>
<evidence type="ECO:0000259" key="4">
    <source>
        <dbReference type="SMART" id="SM00822"/>
    </source>
</evidence>
<evidence type="ECO:0000256" key="1">
    <source>
        <dbReference type="ARBA" id="ARBA00006484"/>
    </source>
</evidence>
<reference evidence="5 6" key="1">
    <citation type="submission" date="2016-12" db="EMBL/GenBank/DDBJ databases">
        <authorList>
            <person name="Song W.-J."/>
            <person name="Kurnit D.M."/>
        </authorList>
    </citation>
    <scope>NUCLEOTIDE SEQUENCE [LARGE SCALE GENOMIC DNA]</scope>
    <source>
        <strain evidence="5 6">PCL1601</strain>
    </source>
</reference>
<dbReference type="RefSeq" id="WP_075120223.1">
    <property type="nucleotide sequence ID" value="NZ_MSCT01000014.1"/>
</dbReference>
<dbReference type="PROSITE" id="PS00061">
    <property type="entry name" value="ADH_SHORT"/>
    <property type="match status" value="1"/>
</dbReference>
<keyword evidence="3" id="KW-0520">NAD</keyword>
<dbReference type="FunFam" id="3.40.50.720:FF:000084">
    <property type="entry name" value="Short-chain dehydrogenase reductase"/>
    <property type="match status" value="1"/>
</dbReference>
<dbReference type="Gene3D" id="3.40.50.720">
    <property type="entry name" value="NAD(P)-binding Rossmann-like Domain"/>
    <property type="match status" value="1"/>
</dbReference>
<dbReference type="SMART" id="SM00822">
    <property type="entry name" value="PKS_KR"/>
    <property type="match status" value="1"/>
</dbReference>
<accession>A0A1Q8ENL8</accession>
<dbReference type="GO" id="GO:0016491">
    <property type="term" value="F:oxidoreductase activity"/>
    <property type="evidence" value="ECO:0007669"/>
    <property type="project" value="UniProtKB-KW"/>
</dbReference>
<dbReference type="EMBL" id="MSCT01000014">
    <property type="protein sequence ID" value="OLF53393.1"/>
    <property type="molecule type" value="Genomic_DNA"/>
</dbReference>
<proteinExistence type="inferred from homology"/>
<dbReference type="InterPro" id="IPR057326">
    <property type="entry name" value="KR_dom"/>
</dbReference>
<name>A0A1Q8ENL8_9PSED</name>